<comment type="caution">
    <text evidence="4">The sequence shown here is derived from an EMBL/GenBank/DDBJ whole genome shotgun (WGS) entry which is preliminary data.</text>
</comment>
<protein>
    <submittedName>
        <fullName evidence="4">ABC transporter substrate-binding protein</fullName>
    </submittedName>
</protein>
<dbReference type="RefSeq" id="WP_380697590.1">
    <property type="nucleotide sequence ID" value="NZ_JBHRYR010000004.1"/>
</dbReference>
<accession>A0ABV8A086</accession>
<comment type="similarity">
    <text evidence="1">Belongs to the leucine-binding protein family.</text>
</comment>
<name>A0ABV8A086_9GAMM</name>
<keyword evidence="2" id="KW-0732">Signal</keyword>
<dbReference type="InterPro" id="IPR028082">
    <property type="entry name" value="Peripla_BP_I"/>
</dbReference>
<evidence type="ECO:0000256" key="2">
    <source>
        <dbReference type="ARBA" id="ARBA00022729"/>
    </source>
</evidence>
<dbReference type="PROSITE" id="PS51318">
    <property type="entry name" value="TAT"/>
    <property type="match status" value="1"/>
</dbReference>
<dbReference type="InterPro" id="IPR051010">
    <property type="entry name" value="BCAA_transport"/>
</dbReference>
<feature type="domain" description="Leucine-binding protein" evidence="3">
    <location>
        <begin position="32"/>
        <end position="369"/>
    </location>
</feature>
<keyword evidence="5" id="KW-1185">Reference proteome</keyword>
<dbReference type="PANTHER" id="PTHR30483">
    <property type="entry name" value="LEUCINE-SPECIFIC-BINDING PROTEIN"/>
    <property type="match status" value="1"/>
</dbReference>
<organism evidence="4 5">
    <name type="scientific">Saccharospirillum mangrovi</name>
    <dbReference type="NCBI Taxonomy" id="2161747"/>
    <lineage>
        <taxon>Bacteria</taxon>
        <taxon>Pseudomonadati</taxon>
        <taxon>Pseudomonadota</taxon>
        <taxon>Gammaproteobacteria</taxon>
        <taxon>Oceanospirillales</taxon>
        <taxon>Saccharospirillaceae</taxon>
        <taxon>Saccharospirillum</taxon>
    </lineage>
</organism>
<evidence type="ECO:0000256" key="1">
    <source>
        <dbReference type="ARBA" id="ARBA00010062"/>
    </source>
</evidence>
<dbReference type="InterPro" id="IPR006311">
    <property type="entry name" value="TAT_signal"/>
</dbReference>
<dbReference type="SUPFAM" id="SSF53822">
    <property type="entry name" value="Periplasmic binding protein-like I"/>
    <property type="match status" value="1"/>
</dbReference>
<dbReference type="InterPro" id="IPR028081">
    <property type="entry name" value="Leu-bd"/>
</dbReference>
<dbReference type="Pfam" id="PF13458">
    <property type="entry name" value="Peripla_BP_6"/>
    <property type="match status" value="1"/>
</dbReference>
<dbReference type="PANTHER" id="PTHR30483:SF38">
    <property type="entry name" value="BLR7848 PROTEIN"/>
    <property type="match status" value="1"/>
</dbReference>
<dbReference type="Gene3D" id="3.40.50.2300">
    <property type="match status" value="2"/>
</dbReference>
<evidence type="ECO:0000313" key="5">
    <source>
        <dbReference type="Proteomes" id="UP001595617"/>
    </source>
</evidence>
<proteinExistence type="inferred from homology"/>
<evidence type="ECO:0000313" key="4">
    <source>
        <dbReference type="EMBL" id="MFC3853886.1"/>
    </source>
</evidence>
<gene>
    <name evidence="4" type="ORF">ACFOOG_13660</name>
</gene>
<dbReference type="EMBL" id="JBHRYR010000004">
    <property type="protein sequence ID" value="MFC3853886.1"/>
    <property type="molecule type" value="Genomic_DNA"/>
</dbReference>
<evidence type="ECO:0000259" key="3">
    <source>
        <dbReference type="Pfam" id="PF13458"/>
    </source>
</evidence>
<sequence>MTITRRSLIKSSAMLAGATMVPSILSAQTREWRVAASLPMTGPFATAGQLVAPSFAEFEAIVNDNGGIGGRPIRVEIEDSGYVPRNALANFQRAQAAGELHFYFGDSTGFMELVGPTLQGASAVMMGSTSFASSLANRAHRPFQFMAGPTYEDQFEILLKDIAAKGGKTVAFVYSDTEFGRDPLAHGRQVAEELGIQVVLEEVTRAEGADIESHVTRLAQVNPEYAILQGYVTGVWPQLIGGARAFGLTTQFMGTFWGMEKIIADRVTEQAGPFLDGYQGVMPYRYFYDQADAPFYRAMADFKRSRNPAFPGYVSTWELEARLSLELWKESMERVINADQQVTPDNLMAALNGIQDWDSGGFFGNPASVVNNKIGQGRVYRYDASSKLFNPVSDWIQV</sequence>
<dbReference type="Proteomes" id="UP001595617">
    <property type="component" value="Unassembled WGS sequence"/>
</dbReference>
<reference evidence="5" key="1">
    <citation type="journal article" date="2019" name="Int. J. Syst. Evol. Microbiol.">
        <title>The Global Catalogue of Microorganisms (GCM) 10K type strain sequencing project: providing services to taxonomists for standard genome sequencing and annotation.</title>
        <authorList>
            <consortium name="The Broad Institute Genomics Platform"/>
            <consortium name="The Broad Institute Genome Sequencing Center for Infectious Disease"/>
            <person name="Wu L."/>
            <person name="Ma J."/>
        </authorList>
    </citation>
    <scope>NUCLEOTIDE SEQUENCE [LARGE SCALE GENOMIC DNA]</scope>
    <source>
        <strain evidence="5">IBRC 10765</strain>
    </source>
</reference>